<protein>
    <submittedName>
        <fullName evidence="2">DUF1990 domain-containing protein</fullName>
    </submittedName>
</protein>
<evidence type="ECO:0000313" key="2">
    <source>
        <dbReference type="EMBL" id="GAA0603323.1"/>
    </source>
</evidence>
<dbReference type="InterPro" id="IPR018960">
    <property type="entry name" value="DUF1990"/>
</dbReference>
<keyword evidence="3" id="KW-1185">Reference proteome</keyword>
<dbReference type="InterPro" id="IPR014457">
    <property type="entry name" value="UCP010260"/>
</dbReference>
<dbReference type="Proteomes" id="UP001500957">
    <property type="component" value="Unassembled WGS sequence"/>
</dbReference>
<name>A0ABN1G3R2_9ACTN</name>
<dbReference type="RefSeq" id="WP_344600491.1">
    <property type="nucleotide sequence ID" value="NZ_BAAAHE010000001.1"/>
</dbReference>
<comment type="caution">
    <text evidence="2">The sequence shown here is derived from an EMBL/GenBank/DDBJ whole genome shotgun (WGS) entry which is preliminary data.</text>
</comment>
<dbReference type="PANTHER" id="PTHR34202">
    <property type="entry name" value="UPF0548 PROTEIN"/>
    <property type="match status" value="1"/>
</dbReference>
<feature type="domain" description="DUF1990" evidence="1">
    <location>
        <begin position="22"/>
        <end position="174"/>
    </location>
</feature>
<gene>
    <name evidence="2" type="ORF">GCM10009547_01130</name>
</gene>
<evidence type="ECO:0000259" key="1">
    <source>
        <dbReference type="Pfam" id="PF09348"/>
    </source>
</evidence>
<dbReference type="Pfam" id="PF09348">
    <property type="entry name" value="DUF1990"/>
    <property type="match status" value="1"/>
</dbReference>
<dbReference type="PIRSF" id="PIRSF010260">
    <property type="entry name" value="UCP010260"/>
    <property type="match status" value="1"/>
</dbReference>
<proteinExistence type="predicted"/>
<dbReference type="EMBL" id="BAAAHE010000001">
    <property type="protein sequence ID" value="GAA0603323.1"/>
    <property type="molecule type" value="Genomic_DNA"/>
</dbReference>
<evidence type="ECO:0000313" key="3">
    <source>
        <dbReference type="Proteomes" id="UP001500957"/>
    </source>
</evidence>
<organism evidence="2 3">
    <name type="scientific">Sporichthya brevicatena</name>
    <dbReference type="NCBI Taxonomy" id="171442"/>
    <lineage>
        <taxon>Bacteria</taxon>
        <taxon>Bacillati</taxon>
        <taxon>Actinomycetota</taxon>
        <taxon>Actinomycetes</taxon>
        <taxon>Sporichthyales</taxon>
        <taxon>Sporichthyaceae</taxon>
        <taxon>Sporichthya</taxon>
    </lineage>
</organism>
<reference evidence="2 3" key="1">
    <citation type="journal article" date="2019" name="Int. J. Syst. Evol. Microbiol.">
        <title>The Global Catalogue of Microorganisms (GCM) 10K type strain sequencing project: providing services to taxonomists for standard genome sequencing and annotation.</title>
        <authorList>
            <consortium name="The Broad Institute Genomics Platform"/>
            <consortium name="The Broad Institute Genome Sequencing Center for Infectious Disease"/>
            <person name="Wu L."/>
            <person name="Ma J."/>
        </authorList>
    </citation>
    <scope>NUCLEOTIDE SEQUENCE [LARGE SCALE GENOMIC DNA]</scope>
    <source>
        <strain evidence="2 3">JCM 10671</strain>
    </source>
</reference>
<sequence>MRVRPSRSLATALARAEADDFTYPDVGATAGDLPAGYHHLHHRVRVGAGPGALDRAEAALTTWRAQTGSGLAVAADGPVAEGRTVVLGLGRPLSLVIPCRVVWTLHEPDRRGFAYGTLPGHPECGEESFVLAPDTDGGVWLTITAFTKPGNTLVRALGPGGRAIQKFFVRRYGEAIRRSVSSEPGTTSP</sequence>
<accession>A0ABN1G3R2</accession>
<dbReference type="PANTHER" id="PTHR34202:SF1">
    <property type="entry name" value="UPF0548 PROTEIN"/>
    <property type="match status" value="1"/>
</dbReference>